<accession>A0A0D3B0Z4</accession>
<evidence type="ECO:0000313" key="3">
    <source>
        <dbReference type="Proteomes" id="UP000032141"/>
    </source>
</evidence>
<feature type="region of interest" description="Disordered" evidence="1">
    <location>
        <begin position="1"/>
        <end position="20"/>
    </location>
</feature>
<organism evidence="2 3">
    <name type="scientific">Brassica oleracea var. oleracea</name>
    <dbReference type="NCBI Taxonomy" id="109376"/>
    <lineage>
        <taxon>Eukaryota</taxon>
        <taxon>Viridiplantae</taxon>
        <taxon>Streptophyta</taxon>
        <taxon>Embryophyta</taxon>
        <taxon>Tracheophyta</taxon>
        <taxon>Spermatophyta</taxon>
        <taxon>Magnoliopsida</taxon>
        <taxon>eudicotyledons</taxon>
        <taxon>Gunneridae</taxon>
        <taxon>Pentapetalae</taxon>
        <taxon>rosids</taxon>
        <taxon>malvids</taxon>
        <taxon>Brassicales</taxon>
        <taxon>Brassicaceae</taxon>
        <taxon>Brassiceae</taxon>
        <taxon>Brassica</taxon>
    </lineage>
</organism>
<dbReference type="OMA" id="QETTNHV"/>
<proteinExistence type="predicted"/>
<evidence type="ECO:0000313" key="2">
    <source>
        <dbReference type="EnsemblPlants" id="Bo3g009270.1"/>
    </source>
</evidence>
<reference evidence="2 3" key="1">
    <citation type="journal article" date="2014" name="Genome Biol.">
        <title>Transcriptome and methylome profiling reveals relics of genome dominance in the mesopolyploid Brassica oleracea.</title>
        <authorList>
            <person name="Parkin I.A."/>
            <person name="Koh C."/>
            <person name="Tang H."/>
            <person name="Robinson S.J."/>
            <person name="Kagale S."/>
            <person name="Clarke W.E."/>
            <person name="Town C.D."/>
            <person name="Nixon J."/>
            <person name="Krishnakumar V."/>
            <person name="Bidwell S.L."/>
            <person name="Denoeud F."/>
            <person name="Belcram H."/>
            <person name="Links M.G."/>
            <person name="Just J."/>
            <person name="Clarke C."/>
            <person name="Bender T."/>
            <person name="Huebert T."/>
            <person name="Mason A.S."/>
            <person name="Pires J.C."/>
            <person name="Barker G."/>
            <person name="Moore J."/>
            <person name="Walley P.G."/>
            <person name="Manoli S."/>
            <person name="Batley J."/>
            <person name="Edwards D."/>
            <person name="Nelson M.N."/>
            <person name="Wang X."/>
            <person name="Paterson A.H."/>
            <person name="King G."/>
            <person name="Bancroft I."/>
            <person name="Chalhoub B."/>
            <person name="Sharpe A.G."/>
        </authorList>
    </citation>
    <scope>NUCLEOTIDE SEQUENCE</scope>
    <source>
        <strain evidence="2 3">cv. TO1000</strain>
    </source>
</reference>
<protein>
    <submittedName>
        <fullName evidence="2">Uncharacterized protein</fullName>
    </submittedName>
</protein>
<reference evidence="2" key="2">
    <citation type="submission" date="2015-03" db="UniProtKB">
        <authorList>
            <consortium name="EnsemblPlants"/>
        </authorList>
    </citation>
    <scope>IDENTIFICATION</scope>
</reference>
<dbReference type="HOGENOM" id="CLU_2674515_0_0_1"/>
<keyword evidence="3" id="KW-1185">Reference proteome</keyword>
<dbReference type="AlphaFoldDB" id="A0A0D3B0Z4"/>
<dbReference type="Proteomes" id="UP000032141">
    <property type="component" value="Chromosome C3"/>
</dbReference>
<name>A0A0D3B0Z4_BRAOL</name>
<sequence>MDSSSSSPAGFITKDAESSTNQLFLSGQQETTNHVTGTNKVEGEQVNADDRAIFLTFSGGYSLSKEELHAYFTRY</sequence>
<dbReference type="EnsemblPlants" id="Bo3g009270.1">
    <property type="protein sequence ID" value="Bo3g009270.1"/>
    <property type="gene ID" value="Bo3g009270"/>
</dbReference>
<evidence type="ECO:0000256" key="1">
    <source>
        <dbReference type="SAM" id="MobiDB-lite"/>
    </source>
</evidence>
<dbReference type="Gramene" id="Bo3g009270.1">
    <property type="protein sequence ID" value="Bo3g009270.1"/>
    <property type="gene ID" value="Bo3g009270"/>
</dbReference>